<sequence length="87" mass="10394">MDEPTATWEDEDTTRTWRSNWAIRRQQHAEASRSLGREWPNQNSRRNKQNKEETEGNAVKTEKRKQDRKKSKEKEKKAPQEVKELTG</sequence>
<comment type="caution">
    <text evidence="2">The sequence shown here is derived from an EMBL/GenBank/DDBJ whole genome shotgun (WGS) entry which is preliminary data.</text>
</comment>
<dbReference type="EMBL" id="JANPWB010000001">
    <property type="protein sequence ID" value="KAJ1216334.1"/>
    <property type="molecule type" value="Genomic_DNA"/>
</dbReference>
<protein>
    <submittedName>
        <fullName evidence="2">Uncharacterized protein</fullName>
    </submittedName>
</protein>
<feature type="region of interest" description="Disordered" evidence="1">
    <location>
        <begin position="19"/>
        <end position="87"/>
    </location>
</feature>
<accession>A0AAV7WQJ1</accession>
<gene>
    <name evidence="2" type="ORF">NDU88_003937</name>
</gene>
<evidence type="ECO:0000313" key="2">
    <source>
        <dbReference type="EMBL" id="KAJ1216334.1"/>
    </source>
</evidence>
<keyword evidence="3" id="KW-1185">Reference proteome</keyword>
<reference evidence="2" key="1">
    <citation type="journal article" date="2022" name="bioRxiv">
        <title>Sequencing and chromosome-scale assembly of the giantPleurodeles waltlgenome.</title>
        <authorList>
            <person name="Brown T."/>
            <person name="Elewa A."/>
            <person name="Iarovenko S."/>
            <person name="Subramanian E."/>
            <person name="Araus A.J."/>
            <person name="Petzold A."/>
            <person name="Susuki M."/>
            <person name="Suzuki K.-i.T."/>
            <person name="Hayashi T."/>
            <person name="Toyoda A."/>
            <person name="Oliveira C."/>
            <person name="Osipova E."/>
            <person name="Leigh N.D."/>
            <person name="Simon A."/>
            <person name="Yun M.H."/>
        </authorList>
    </citation>
    <scope>NUCLEOTIDE SEQUENCE</scope>
    <source>
        <strain evidence="2">20211129_DDA</strain>
        <tissue evidence="2">Liver</tissue>
    </source>
</reference>
<name>A0AAV7WQJ1_PLEWA</name>
<evidence type="ECO:0000256" key="1">
    <source>
        <dbReference type="SAM" id="MobiDB-lite"/>
    </source>
</evidence>
<organism evidence="2 3">
    <name type="scientific">Pleurodeles waltl</name>
    <name type="common">Iberian ribbed newt</name>
    <dbReference type="NCBI Taxonomy" id="8319"/>
    <lineage>
        <taxon>Eukaryota</taxon>
        <taxon>Metazoa</taxon>
        <taxon>Chordata</taxon>
        <taxon>Craniata</taxon>
        <taxon>Vertebrata</taxon>
        <taxon>Euteleostomi</taxon>
        <taxon>Amphibia</taxon>
        <taxon>Batrachia</taxon>
        <taxon>Caudata</taxon>
        <taxon>Salamandroidea</taxon>
        <taxon>Salamandridae</taxon>
        <taxon>Pleurodelinae</taxon>
        <taxon>Pleurodeles</taxon>
    </lineage>
</organism>
<evidence type="ECO:0000313" key="3">
    <source>
        <dbReference type="Proteomes" id="UP001066276"/>
    </source>
</evidence>
<dbReference type="AlphaFoldDB" id="A0AAV7WQJ1"/>
<dbReference type="Proteomes" id="UP001066276">
    <property type="component" value="Chromosome 1_1"/>
</dbReference>
<proteinExistence type="predicted"/>
<feature type="compositionally biased region" description="Basic and acidic residues" evidence="1">
    <location>
        <begin position="49"/>
        <end position="87"/>
    </location>
</feature>